<dbReference type="Pfam" id="PF23812">
    <property type="entry name" value="Phage_TAC_18"/>
    <property type="match status" value="1"/>
</dbReference>
<sequence>MRLSHPQPDGATLRVHLQRAAKSAGRADPLLLRRAPAAGRQVWATFCELSALRPPGGPIPLGEVEAWQRLHGVRLTGWEVECITAMDAAARAVAEELQRKARPQ</sequence>
<gene>
    <name evidence="1" type="ORF">AQPW35_05700</name>
</gene>
<protein>
    <submittedName>
        <fullName evidence="1">Uncharacterized protein</fullName>
    </submittedName>
</protein>
<keyword evidence="2" id="KW-1185">Reference proteome</keyword>
<dbReference type="EMBL" id="BJCL01000001">
    <property type="protein sequence ID" value="GCL61489.1"/>
    <property type="molecule type" value="Genomic_DNA"/>
</dbReference>
<dbReference type="InterPro" id="IPR056919">
    <property type="entry name" value="Phage_TAC_18"/>
</dbReference>
<name>A0A480AI91_9BURK</name>
<evidence type="ECO:0000313" key="1">
    <source>
        <dbReference type="EMBL" id="GCL61489.1"/>
    </source>
</evidence>
<dbReference type="OrthoDB" id="8703971at2"/>
<dbReference type="AlphaFoldDB" id="A0A480AI91"/>
<evidence type="ECO:0000313" key="2">
    <source>
        <dbReference type="Proteomes" id="UP000301751"/>
    </source>
</evidence>
<comment type="caution">
    <text evidence="1">The sequence shown here is derived from an EMBL/GenBank/DDBJ whole genome shotgun (WGS) entry which is preliminary data.</text>
</comment>
<dbReference type="Proteomes" id="UP000301751">
    <property type="component" value="Unassembled WGS sequence"/>
</dbReference>
<accession>A0A480AI91</accession>
<dbReference type="RefSeq" id="WP_137731235.1">
    <property type="nucleotide sequence ID" value="NZ_BJCL01000001.1"/>
</dbReference>
<proteinExistence type="predicted"/>
<organism evidence="1 2">
    <name type="scientific">Pseudaquabacterium pictum</name>
    <dbReference type="NCBI Taxonomy" id="2315236"/>
    <lineage>
        <taxon>Bacteria</taxon>
        <taxon>Pseudomonadati</taxon>
        <taxon>Pseudomonadota</taxon>
        <taxon>Betaproteobacteria</taxon>
        <taxon>Burkholderiales</taxon>
        <taxon>Sphaerotilaceae</taxon>
        <taxon>Pseudaquabacterium</taxon>
    </lineage>
</organism>
<reference evidence="2" key="1">
    <citation type="submission" date="2019-03" db="EMBL/GenBank/DDBJ databases">
        <title>Aquabacterium pictum sp.nov., the first bacteriochlorophyll a-containing freshwater bacterium in the genus Aquabacterium of the class Betaproteobacteria.</title>
        <authorList>
            <person name="Hirose S."/>
            <person name="Tank M."/>
            <person name="Hara E."/>
            <person name="Tamaki H."/>
            <person name="Takaichi S."/>
            <person name="Haruta S."/>
            <person name="Hanada S."/>
        </authorList>
    </citation>
    <scope>NUCLEOTIDE SEQUENCE [LARGE SCALE GENOMIC DNA]</scope>
    <source>
        <strain evidence="2">W35</strain>
    </source>
</reference>